<dbReference type="Proteomes" id="UP000030689">
    <property type="component" value="Unassembled WGS sequence"/>
</dbReference>
<protein>
    <submittedName>
        <fullName evidence="2">Uncharacterized protein</fullName>
    </submittedName>
</protein>
<dbReference type="AlphaFoldDB" id="V4N3T4"/>
<dbReference type="EMBL" id="KI517465">
    <property type="protein sequence ID" value="ESQ39966.1"/>
    <property type="molecule type" value="Genomic_DNA"/>
</dbReference>
<feature type="region of interest" description="Disordered" evidence="1">
    <location>
        <begin position="1"/>
        <end position="30"/>
    </location>
</feature>
<feature type="compositionally biased region" description="Basic and acidic residues" evidence="1">
    <location>
        <begin position="16"/>
        <end position="30"/>
    </location>
</feature>
<name>V4N3T4_EUTSA</name>
<proteinExistence type="predicted"/>
<evidence type="ECO:0000256" key="1">
    <source>
        <dbReference type="SAM" id="MobiDB-lite"/>
    </source>
</evidence>
<evidence type="ECO:0000313" key="3">
    <source>
        <dbReference type="Proteomes" id="UP000030689"/>
    </source>
</evidence>
<sequence length="84" mass="10142">MNTEGVSDETTNKLGRTAESEIPRRGNRWKQDELIEQNPNPISKLRLRRQRLMKEENPKATMRREFEIQLKEIRNFRSFKKRGQ</sequence>
<accession>V4N3T4</accession>
<evidence type="ECO:0000313" key="2">
    <source>
        <dbReference type="EMBL" id="ESQ39966.1"/>
    </source>
</evidence>
<gene>
    <name evidence="2" type="ORF">EUTSA_v10001090mg</name>
</gene>
<dbReference type="KEGG" id="eus:EUTSA_v10001090mg"/>
<dbReference type="Gramene" id="ESQ39966">
    <property type="protein sequence ID" value="ESQ39966"/>
    <property type="gene ID" value="EUTSA_v10001090mg"/>
</dbReference>
<feature type="compositionally biased region" description="Polar residues" evidence="1">
    <location>
        <begin position="1"/>
        <end position="14"/>
    </location>
</feature>
<keyword evidence="3" id="KW-1185">Reference proteome</keyword>
<reference evidence="2 3" key="1">
    <citation type="journal article" date="2013" name="Front. Plant Sci.">
        <title>The Reference Genome of the Halophytic Plant Eutrema salsugineum.</title>
        <authorList>
            <person name="Yang R."/>
            <person name="Jarvis D.E."/>
            <person name="Chen H."/>
            <person name="Beilstein M.A."/>
            <person name="Grimwood J."/>
            <person name="Jenkins J."/>
            <person name="Shu S."/>
            <person name="Prochnik S."/>
            <person name="Xin M."/>
            <person name="Ma C."/>
            <person name="Schmutz J."/>
            <person name="Wing R.A."/>
            <person name="Mitchell-Olds T."/>
            <person name="Schumaker K.S."/>
            <person name="Wang X."/>
        </authorList>
    </citation>
    <scope>NUCLEOTIDE SEQUENCE [LARGE SCALE GENOMIC DNA]</scope>
</reference>
<organism evidence="2 3">
    <name type="scientific">Eutrema salsugineum</name>
    <name type="common">Saltwater cress</name>
    <name type="synonym">Sisymbrium salsugineum</name>
    <dbReference type="NCBI Taxonomy" id="72664"/>
    <lineage>
        <taxon>Eukaryota</taxon>
        <taxon>Viridiplantae</taxon>
        <taxon>Streptophyta</taxon>
        <taxon>Embryophyta</taxon>
        <taxon>Tracheophyta</taxon>
        <taxon>Spermatophyta</taxon>
        <taxon>Magnoliopsida</taxon>
        <taxon>eudicotyledons</taxon>
        <taxon>Gunneridae</taxon>
        <taxon>Pentapetalae</taxon>
        <taxon>rosids</taxon>
        <taxon>malvids</taxon>
        <taxon>Brassicales</taxon>
        <taxon>Brassicaceae</taxon>
        <taxon>Eutremeae</taxon>
        <taxon>Eutrema</taxon>
    </lineage>
</organism>